<evidence type="ECO:0000313" key="6">
    <source>
        <dbReference type="EMBL" id="CAF2029920.1"/>
    </source>
</evidence>
<dbReference type="GO" id="GO:0005634">
    <property type="term" value="C:nucleus"/>
    <property type="evidence" value="ECO:0007669"/>
    <property type="project" value="UniProtKB-SubCell"/>
</dbReference>
<evidence type="ECO:0000313" key="9">
    <source>
        <dbReference type="Proteomes" id="UP000663834"/>
    </source>
</evidence>
<dbReference type="GO" id="GO:0006383">
    <property type="term" value="P:transcription by RNA polymerase III"/>
    <property type="evidence" value="ECO:0007669"/>
    <property type="project" value="TreeGrafter"/>
</dbReference>
<dbReference type="Proteomes" id="UP000663834">
    <property type="component" value="Unassembled WGS sequence"/>
</dbReference>
<dbReference type="Proteomes" id="UP000663824">
    <property type="component" value="Unassembled WGS sequence"/>
</dbReference>
<feature type="region of interest" description="Disordered" evidence="4">
    <location>
        <begin position="1"/>
        <end position="45"/>
    </location>
</feature>
<evidence type="ECO:0000313" key="5">
    <source>
        <dbReference type="EMBL" id="CAF1668550.1"/>
    </source>
</evidence>
<dbReference type="Gene3D" id="2.130.10.10">
    <property type="entry name" value="YVTN repeat-like/Quinoprotein amine dehydrogenase"/>
    <property type="match status" value="1"/>
</dbReference>
<dbReference type="InterPro" id="IPR036322">
    <property type="entry name" value="WD40_repeat_dom_sf"/>
</dbReference>
<feature type="compositionally biased region" description="Basic residues" evidence="4">
    <location>
        <begin position="103"/>
        <end position="115"/>
    </location>
</feature>
<dbReference type="EMBL" id="CAJNRG010001236">
    <property type="protein sequence ID" value="CAF2029920.1"/>
    <property type="molecule type" value="Genomic_DNA"/>
</dbReference>
<keyword evidence="3" id="KW-0539">Nucleus</keyword>
<dbReference type="EMBL" id="CAJNRE010011774">
    <property type="protein sequence ID" value="CAF2104724.1"/>
    <property type="molecule type" value="Genomic_DNA"/>
</dbReference>
<dbReference type="AlphaFoldDB" id="A0A816G1S0"/>
<dbReference type="GO" id="GO:0000127">
    <property type="term" value="C:transcription factor TFIIIC complex"/>
    <property type="evidence" value="ECO:0007669"/>
    <property type="project" value="TreeGrafter"/>
</dbReference>
<dbReference type="SUPFAM" id="SSF50978">
    <property type="entry name" value="WD40 repeat-like"/>
    <property type="match status" value="1"/>
</dbReference>
<dbReference type="EMBL" id="CAJOBF010000646">
    <property type="protein sequence ID" value="CAF3848770.1"/>
    <property type="molecule type" value="Genomic_DNA"/>
</dbReference>
<evidence type="ECO:0000256" key="3">
    <source>
        <dbReference type="ARBA" id="ARBA00023242"/>
    </source>
</evidence>
<name>A0A816G1S0_9BILA</name>
<dbReference type="InterPro" id="IPR001680">
    <property type="entry name" value="WD40_rpt"/>
</dbReference>
<dbReference type="OrthoDB" id="4703at2759"/>
<proteinExistence type="predicted"/>
<evidence type="ECO:0000256" key="4">
    <source>
        <dbReference type="SAM" id="MobiDB-lite"/>
    </source>
</evidence>
<dbReference type="SMART" id="SM00320">
    <property type="entry name" value="WD40"/>
    <property type="match status" value="3"/>
</dbReference>
<dbReference type="Proteomes" id="UP000663842">
    <property type="component" value="Unassembled WGS sequence"/>
</dbReference>
<dbReference type="PANTHER" id="PTHR15052">
    <property type="entry name" value="RNA POLYMERASE III TRANSCRIPTION INITIATION FACTOR COMPLEX SUBUNIT"/>
    <property type="match status" value="1"/>
</dbReference>
<evidence type="ECO:0000256" key="2">
    <source>
        <dbReference type="ARBA" id="ARBA00023163"/>
    </source>
</evidence>
<dbReference type="PANTHER" id="PTHR15052:SF2">
    <property type="entry name" value="GENERAL TRANSCRIPTION FACTOR 3C POLYPEPTIDE 2"/>
    <property type="match status" value="1"/>
</dbReference>
<feature type="compositionally biased region" description="Acidic residues" evidence="4">
    <location>
        <begin position="72"/>
        <end position="98"/>
    </location>
</feature>
<feature type="region of interest" description="Disordered" evidence="4">
    <location>
        <begin position="57"/>
        <end position="142"/>
    </location>
</feature>
<evidence type="ECO:0000313" key="7">
    <source>
        <dbReference type="EMBL" id="CAF2104724.1"/>
    </source>
</evidence>
<sequence length="690" mass="79123">MDPTPKRRGRPRKSNVVPNTETIKPNVEKTKKKKPNDEPSVPKIENLLTMNAMVVQQRKAAKVKKKYKEVSSEEEYVDEQVEEESDQYEEEEEDDEDENVARPNHRSSAAKRKSLAIRSKDQTESWGNYRNTIDNGPVPQHPLTLNETAFDVALKLQRRNQDRQLAIDYLDNENEIEFIKDSKMTEQVLTDTYPIQLSQNIDGGCESLQPFESIAHKNNVFTLNTGIGPIQSLDWLSMPTAKCSLTHQYLAVGCSRSSLIPKHIYDEIYSYKNYIQIWKFDLSNVKTNLTPKHHQLICLIAINDSGAIWGLKWSPSCSSPSAYLAAGTSSGSIYLYKIFSEQYLSSTESTNKILSFYQAKKSIRLSLNDPNNLTQCLAIDWSQHDPYRLAACYSNGFIALFHVNTEAKHLIEIKSNQEKIIFPIRCFRTSYTPIRDIKFLSDSSNLVLTIANIAKRFTVWDFDDHHQHLIDIENSGTESAIRTLTGDLLCVKEFTPSYARTSAYLTYEPETNNLPKHIYFQSTPEHVLSVDYSPWLDSVLLSDSNGQVYFFRLTNFVRWTRKNECSLKYRLKLFNLNATVKSDRQEEVAKLNQEMGEPIFEQSSYTDLVDKYYLDANLCCDQKFVSKQDDFSKAGNHSLNALHKIRFNPNLGSYCWYAFGGESGLIFVLPLKQSSSNYAISIYEKENKST</sequence>
<evidence type="ECO:0000256" key="1">
    <source>
        <dbReference type="ARBA" id="ARBA00004123"/>
    </source>
</evidence>
<evidence type="ECO:0000313" key="8">
    <source>
        <dbReference type="EMBL" id="CAF3848770.1"/>
    </source>
</evidence>
<reference evidence="5" key="1">
    <citation type="submission" date="2021-02" db="EMBL/GenBank/DDBJ databases">
        <authorList>
            <person name="Nowell W R."/>
        </authorList>
    </citation>
    <scope>NUCLEOTIDE SEQUENCE</scope>
</reference>
<feature type="compositionally biased region" description="Basic residues" evidence="4">
    <location>
        <begin position="1"/>
        <end position="13"/>
    </location>
</feature>
<organism evidence="5 9">
    <name type="scientific">Rotaria magnacalcarata</name>
    <dbReference type="NCBI Taxonomy" id="392030"/>
    <lineage>
        <taxon>Eukaryota</taxon>
        <taxon>Metazoa</taxon>
        <taxon>Spiralia</taxon>
        <taxon>Gnathifera</taxon>
        <taxon>Rotifera</taxon>
        <taxon>Eurotatoria</taxon>
        <taxon>Bdelloidea</taxon>
        <taxon>Philodinida</taxon>
        <taxon>Philodinidae</taxon>
        <taxon>Rotaria</taxon>
    </lineage>
</organism>
<dbReference type="Proteomes" id="UP000663887">
    <property type="component" value="Unassembled WGS sequence"/>
</dbReference>
<gene>
    <name evidence="5" type="ORF">KQP761_LOCUS33739</name>
    <name evidence="7" type="ORF">MBJ925_LOCUS23063</name>
    <name evidence="8" type="ORF">UXM345_LOCUS7700</name>
    <name evidence="6" type="ORF">XDN619_LOCUS4936</name>
</gene>
<dbReference type="EMBL" id="CAJNOW010018806">
    <property type="protein sequence ID" value="CAF1668550.1"/>
    <property type="molecule type" value="Genomic_DNA"/>
</dbReference>
<dbReference type="InterPro" id="IPR052416">
    <property type="entry name" value="GTF3C_component"/>
</dbReference>
<comment type="caution">
    <text evidence="5">The sequence shown here is derived from an EMBL/GenBank/DDBJ whole genome shotgun (WGS) entry which is preliminary data.</text>
</comment>
<feature type="compositionally biased region" description="Polar residues" evidence="4">
    <location>
        <begin position="124"/>
        <end position="134"/>
    </location>
</feature>
<comment type="subcellular location">
    <subcellularLocation>
        <location evidence="1">Nucleus</location>
    </subcellularLocation>
</comment>
<keyword evidence="2" id="KW-0804">Transcription</keyword>
<protein>
    <submittedName>
        <fullName evidence="5">Uncharacterized protein</fullName>
    </submittedName>
</protein>
<dbReference type="InterPro" id="IPR015943">
    <property type="entry name" value="WD40/YVTN_repeat-like_dom_sf"/>
</dbReference>
<accession>A0A816G1S0</accession>